<dbReference type="CDD" id="cd14256">
    <property type="entry name" value="Dockerin_I"/>
    <property type="match status" value="1"/>
</dbReference>
<dbReference type="Gene3D" id="2.60.40.680">
    <property type="match status" value="2"/>
</dbReference>
<dbReference type="PROSITE" id="PS50222">
    <property type="entry name" value="EF_HAND_2"/>
    <property type="match status" value="1"/>
</dbReference>
<evidence type="ECO:0000313" key="3">
    <source>
        <dbReference type="EMBL" id="MBB6673695.1"/>
    </source>
</evidence>
<dbReference type="InterPro" id="IPR036439">
    <property type="entry name" value="Dockerin_dom_sf"/>
</dbReference>
<comment type="caution">
    <text evidence="3">The sequence shown here is derived from an EMBL/GenBank/DDBJ whole genome shotgun (WGS) entry which is preliminary data.</text>
</comment>
<dbReference type="SUPFAM" id="SSF63446">
    <property type="entry name" value="Type I dockerin domain"/>
    <property type="match status" value="1"/>
</dbReference>
<dbReference type="GO" id="GO:0004553">
    <property type="term" value="F:hydrolase activity, hydrolyzing O-glycosyl compounds"/>
    <property type="evidence" value="ECO:0007669"/>
    <property type="project" value="InterPro"/>
</dbReference>
<dbReference type="AlphaFoldDB" id="A0A7X0RWL7"/>
<evidence type="ECO:0000259" key="2">
    <source>
        <dbReference type="PROSITE" id="PS50222"/>
    </source>
</evidence>
<feature type="chain" id="PRO_5030636310" description="EF-hand domain-containing protein" evidence="1">
    <location>
        <begin position="26"/>
        <end position="749"/>
    </location>
</feature>
<gene>
    <name evidence="3" type="ORF">H7C19_23735</name>
</gene>
<dbReference type="InterPro" id="IPR002102">
    <property type="entry name" value="Cohesin_dom"/>
</dbReference>
<organism evidence="3 4">
    <name type="scientific">Cohnella nanjingensis</name>
    <dbReference type="NCBI Taxonomy" id="1387779"/>
    <lineage>
        <taxon>Bacteria</taxon>
        <taxon>Bacillati</taxon>
        <taxon>Bacillota</taxon>
        <taxon>Bacilli</taxon>
        <taxon>Bacillales</taxon>
        <taxon>Paenibacillaceae</taxon>
        <taxon>Cohnella</taxon>
    </lineage>
</organism>
<dbReference type="GO" id="GO:0030246">
    <property type="term" value="F:carbohydrate binding"/>
    <property type="evidence" value="ECO:0007669"/>
    <property type="project" value="InterPro"/>
</dbReference>
<evidence type="ECO:0000313" key="4">
    <source>
        <dbReference type="Proteomes" id="UP000547209"/>
    </source>
</evidence>
<dbReference type="Proteomes" id="UP000547209">
    <property type="component" value="Unassembled WGS sequence"/>
</dbReference>
<dbReference type="SUPFAM" id="SSF49384">
    <property type="entry name" value="Carbohydrate-binding domain"/>
    <property type="match status" value="2"/>
</dbReference>
<dbReference type="EMBL" id="JACJVP010000041">
    <property type="protein sequence ID" value="MBB6673695.1"/>
    <property type="molecule type" value="Genomic_DNA"/>
</dbReference>
<dbReference type="Pfam" id="PF00404">
    <property type="entry name" value="Dockerin_1"/>
    <property type="match status" value="1"/>
</dbReference>
<sequence>MRGTVVRLLSLVASLLLLSPLAVYAEESGPSTPSVPSSPSAAAETSTSPISFDYYIYGYPRTLDQVFQMDQDVNLYFLVTSTDPIRQVTASYNGKVAQLSNGKQFCFDRFDCRPVWDTDLRIDDFPASEDTLVTLEATDANGRTQTATMTVRNINLKQLQVALTGPETLQAGEPFALDYGVVHQSLNIYEQSLRLAYDASKFEFQSAETLQAGTDITQQDNGTEGLLNLTLSSYNPDYVQGPVLRLRFRAKDEVPDGTAAAMALDAWATTSGGTLLSPQVSFNAVFRNVGKSALLNLIAAAQQLHDATAEGNHAGQVPAGQKAILQTAIDQAQAIADDLQATQPQVNLASVALAAAVQAFRDAIVLRDPITFDYYIYGYPRTLDQVFQLDQDVNMYFLVTSVDPIRKVTATYNGKTAELSHDKQFCFDRFDCRLVWDTNFLLADFPAGEDTLVTLEATDANGQTQTATMTIRNINLKQVQAALTGPDDVNADGALEVDYGLTGNTLEVYEQGLRVQYDAAKLVFESARTLQAGVNVTQQDQSTEGLLNLSLSSYDPAYVSGPVLRLRYRVKSDVPDGAAAAITLDAWATTSQGQRIAPPVSYSAKLHAVDRSALFGKISVAQALYDATREGTKVGQAPRGAKAALQSAIRLAQAAADDASATQSQVDQAAIVLDKAVASFRAAIVPQRDGDVDGDGKITANDLWIAVAALGIRSSSPKWEHVKYADMNHNGRIDAWDVAAIASIVHSGR</sequence>
<dbReference type="GO" id="GO:0000272">
    <property type="term" value="P:polysaccharide catabolic process"/>
    <property type="evidence" value="ECO:0007669"/>
    <property type="project" value="InterPro"/>
</dbReference>
<feature type="domain" description="EF-hand" evidence="2">
    <location>
        <begin position="691"/>
        <end position="713"/>
    </location>
</feature>
<dbReference type="Pfam" id="PF00963">
    <property type="entry name" value="Cohesin"/>
    <property type="match status" value="1"/>
</dbReference>
<dbReference type="CDD" id="cd08547">
    <property type="entry name" value="Type_II_cohesin"/>
    <property type="match status" value="1"/>
</dbReference>
<proteinExistence type="predicted"/>
<dbReference type="PROSITE" id="PS00018">
    <property type="entry name" value="EF_HAND_1"/>
    <property type="match status" value="2"/>
</dbReference>
<dbReference type="InterPro" id="IPR008965">
    <property type="entry name" value="CBM2/CBM3_carb-bd_dom_sf"/>
</dbReference>
<reference evidence="3 4" key="1">
    <citation type="submission" date="2020-08" db="EMBL/GenBank/DDBJ databases">
        <title>Cohnella phylogeny.</title>
        <authorList>
            <person name="Dunlap C."/>
        </authorList>
    </citation>
    <scope>NUCLEOTIDE SEQUENCE [LARGE SCALE GENOMIC DNA]</scope>
    <source>
        <strain evidence="3 4">DSM 28246</strain>
    </source>
</reference>
<dbReference type="InterPro" id="IPR018247">
    <property type="entry name" value="EF_Hand_1_Ca_BS"/>
</dbReference>
<keyword evidence="1" id="KW-0732">Signal</keyword>
<evidence type="ECO:0000256" key="1">
    <source>
        <dbReference type="SAM" id="SignalP"/>
    </source>
</evidence>
<dbReference type="GO" id="GO:0005509">
    <property type="term" value="F:calcium ion binding"/>
    <property type="evidence" value="ECO:0007669"/>
    <property type="project" value="InterPro"/>
</dbReference>
<name>A0A7X0RWL7_9BACL</name>
<protein>
    <recommendedName>
        <fullName evidence="2">EF-hand domain-containing protein</fullName>
    </recommendedName>
</protein>
<dbReference type="RefSeq" id="WP_185671556.1">
    <property type="nucleotide sequence ID" value="NZ_JACJVP010000041.1"/>
</dbReference>
<dbReference type="InterPro" id="IPR002105">
    <property type="entry name" value="Dockerin_1_rpt"/>
</dbReference>
<accession>A0A7X0RWL7</accession>
<dbReference type="Gene3D" id="1.10.1330.10">
    <property type="entry name" value="Dockerin domain"/>
    <property type="match status" value="1"/>
</dbReference>
<dbReference type="InterPro" id="IPR002048">
    <property type="entry name" value="EF_hand_dom"/>
</dbReference>
<dbReference type="Gene3D" id="1.20.1270.90">
    <property type="entry name" value="AF1782-like"/>
    <property type="match status" value="2"/>
</dbReference>
<feature type="signal peptide" evidence="1">
    <location>
        <begin position="1"/>
        <end position="25"/>
    </location>
</feature>
<keyword evidence="4" id="KW-1185">Reference proteome</keyword>